<evidence type="ECO:0000313" key="2">
    <source>
        <dbReference type="EMBL" id="CAD9289702.1"/>
    </source>
</evidence>
<dbReference type="SUPFAM" id="SSF51735">
    <property type="entry name" value="NAD(P)-binding Rossmann-fold domains"/>
    <property type="match status" value="1"/>
</dbReference>
<dbReference type="AlphaFoldDB" id="A0A7S1Y975"/>
<sequence>MSREKKTILVTGVSGFLGRHLLSEISSNSSSCDHFVVHGWYGSNSDDLPTAGDRFHYQQVDLADEASVAAGLNQALTISEQVDVCLHLAAISSPRVCEADAEKAKAVNVPLHLLRALADRKIPIIALSTDQVYGGDKGSLYEEGCETQPLNVYAQGKVDLEANLRQLVDSWVALRSSIILGPEIKGAHSTFLHFCKSRLREETTFYTDEKRSVVWVGDVCATLLWFCDNGVSVNNGEYNMGGATNVSRYDMAMAVHQVCGNDETKQNVVATVKATLPPGPIVSPLDIGMDSSKLESLIGRKFLGLEDIIKHMNLED</sequence>
<dbReference type="InterPro" id="IPR029903">
    <property type="entry name" value="RmlD-like-bd"/>
</dbReference>
<dbReference type="Pfam" id="PF04321">
    <property type="entry name" value="RmlD_sub_bind"/>
    <property type="match status" value="1"/>
</dbReference>
<dbReference type="PANTHER" id="PTHR43242:SF1">
    <property type="entry name" value="NAD(P)-BINDING ROSSMANN-FOLD SUPERFAMILY PROTEIN"/>
    <property type="match status" value="1"/>
</dbReference>
<organism evidence="2">
    <name type="scientific">Grammatophora oceanica</name>
    <dbReference type="NCBI Taxonomy" id="210454"/>
    <lineage>
        <taxon>Eukaryota</taxon>
        <taxon>Sar</taxon>
        <taxon>Stramenopiles</taxon>
        <taxon>Ochrophyta</taxon>
        <taxon>Bacillariophyta</taxon>
        <taxon>Fragilariophyceae</taxon>
        <taxon>Fragilariophycidae</taxon>
        <taxon>Rhabdonematales</taxon>
        <taxon>Grammatophoraceae</taxon>
        <taxon>Grammatophora</taxon>
    </lineage>
</organism>
<accession>A0A7S1Y975</accession>
<feature type="domain" description="RmlD-like substrate binding" evidence="1">
    <location>
        <begin position="7"/>
        <end position="301"/>
    </location>
</feature>
<name>A0A7S1Y975_9STRA</name>
<dbReference type="EMBL" id="HBGK01031204">
    <property type="protein sequence ID" value="CAD9289702.1"/>
    <property type="molecule type" value="Transcribed_RNA"/>
</dbReference>
<dbReference type="Gene3D" id="3.40.50.720">
    <property type="entry name" value="NAD(P)-binding Rossmann-like Domain"/>
    <property type="match status" value="1"/>
</dbReference>
<reference evidence="2" key="1">
    <citation type="submission" date="2021-01" db="EMBL/GenBank/DDBJ databases">
        <authorList>
            <person name="Corre E."/>
            <person name="Pelletier E."/>
            <person name="Niang G."/>
            <person name="Scheremetjew M."/>
            <person name="Finn R."/>
            <person name="Kale V."/>
            <person name="Holt S."/>
            <person name="Cochrane G."/>
            <person name="Meng A."/>
            <person name="Brown T."/>
            <person name="Cohen L."/>
        </authorList>
    </citation>
    <scope>NUCLEOTIDE SEQUENCE</scope>
    <source>
        <strain evidence="2">CCMP 410</strain>
    </source>
</reference>
<gene>
    <name evidence="2" type="ORF">GOCE00092_LOCUS16286</name>
</gene>
<protein>
    <recommendedName>
        <fullName evidence="1">RmlD-like substrate binding domain-containing protein</fullName>
    </recommendedName>
</protein>
<proteinExistence type="predicted"/>
<dbReference type="PANTHER" id="PTHR43242">
    <property type="entry name" value="NAD(P)-BINDING ROSSMANN-FOLD SUPERFAMILY PROTEIN"/>
    <property type="match status" value="1"/>
</dbReference>
<evidence type="ECO:0000259" key="1">
    <source>
        <dbReference type="Pfam" id="PF04321"/>
    </source>
</evidence>
<dbReference type="InterPro" id="IPR036291">
    <property type="entry name" value="NAD(P)-bd_dom_sf"/>
</dbReference>